<dbReference type="SUPFAM" id="SSF52317">
    <property type="entry name" value="Class I glutamine amidotransferase-like"/>
    <property type="match status" value="2"/>
</dbReference>
<feature type="compositionally biased region" description="Pro residues" evidence="1">
    <location>
        <begin position="460"/>
        <end position="470"/>
    </location>
</feature>
<name>A0A8K1FN47_PYTOL</name>
<evidence type="ECO:0000256" key="1">
    <source>
        <dbReference type="SAM" id="MobiDB-lite"/>
    </source>
</evidence>
<evidence type="ECO:0000256" key="2">
    <source>
        <dbReference type="SAM" id="SignalP"/>
    </source>
</evidence>
<dbReference type="InterPro" id="IPR052158">
    <property type="entry name" value="INH-QAR"/>
</dbReference>
<keyword evidence="5" id="KW-1185">Reference proteome</keyword>
<dbReference type="OrthoDB" id="543156at2759"/>
<proteinExistence type="predicted"/>
<feature type="chain" id="PRO_5035467011" description="DJ-1/PfpI domain-containing protein" evidence="2">
    <location>
        <begin position="20"/>
        <end position="553"/>
    </location>
</feature>
<protein>
    <recommendedName>
        <fullName evidence="3">DJ-1/PfpI domain-containing protein</fullName>
    </recommendedName>
</protein>
<evidence type="ECO:0000313" key="5">
    <source>
        <dbReference type="Proteomes" id="UP000794436"/>
    </source>
</evidence>
<organism evidence="4 5">
    <name type="scientific">Pythium oligandrum</name>
    <name type="common">Mycoparasitic fungus</name>
    <dbReference type="NCBI Taxonomy" id="41045"/>
    <lineage>
        <taxon>Eukaryota</taxon>
        <taxon>Sar</taxon>
        <taxon>Stramenopiles</taxon>
        <taxon>Oomycota</taxon>
        <taxon>Peronosporomycetes</taxon>
        <taxon>Pythiales</taxon>
        <taxon>Pythiaceae</taxon>
        <taxon>Pythium</taxon>
    </lineage>
</organism>
<comment type="caution">
    <text evidence="4">The sequence shown here is derived from an EMBL/GenBank/DDBJ whole genome shotgun (WGS) entry which is preliminary data.</text>
</comment>
<dbReference type="PANTHER" id="PTHR43130">
    <property type="entry name" value="ARAC-FAMILY TRANSCRIPTIONAL REGULATOR"/>
    <property type="match status" value="1"/>
</dbReference>
<feature type="compositionally biased region" description="Pro residues" evidence="1">
    <location>
        <begin position="434"/>
        <end position="448"/>
    </location>
</feature>
<feature type="signal peptide" evidence="2">
    <location>
        <begin position="1"/>
        <end position="19"/>
    </location>
</feature>
<dbReference type="EMBL" id="SPLM01000001">
    <property type="protein sequence ID" value="TMW69001.1"/>
    <property type="molecule type" value="Genomic_DNA"/>
</dbReference>
<evidence type="ECO:0000259" key="3">
    <source>
        <dbReference type="Pfam" id="PF01965"/>
    </source>
</evidence>
<keyword evidence="2" id="KW-0732">Signal</keyword>
<feature type="compositionally biased region" description="Low complexity" evidence="1">
    <location>
        <begin position="498"/>
        <end position="514"/>
    </location>
</feature>
<dbReference type="Gene3D" id="3.40.50.880">
    <property type="match status" value="2"/>
</dbReference>
<feature type="region of interest" description="Disordered" evidence="1">
    <location>
        <begin position="432"/>
        <end position="530"/>
    </location>
</feature>
<dbReference type="InterPro" id="IPR029062">
    <property type="entry name" value="Class_I_gatase-like"/>
</dbReference>
<gene>
    <name evidence="4" type="ORF">Poli38472_001157</name>
</gene>
<dbReference type="Pfam" id="PF01965">
    <property type="entry name" value="DJ-1_PfpI"/>
    <property type="match status" value="2"/>
</dbReference>
<feature type="domain" description="DJ-1/PfpI" evidence="3">
    <location>
        <begin position="10"/>
        <end position="178"/>
    </location>
</feature>
<dbReference type="InterPro" id="IPR002818">
    <property type="entry name" value="DJ-1/PfpI"/>
</dbReference>
<accession>A0A8K1FN47</accession>
<dbReference type="Proteomes" id="UP000794436">
    <property type="component" value="Unassembled WGS sequence"/>
</dbReference>
<sequence>MVLDRALVVGILLFQNVTTVDYMGPATYLEQLGSAVGQKLEFHTVSETAGGPIQPIHWGPILASNSFEDAPRKWDIFIIPGGTGTVQISKDPKYVEYARAAAENSTDVLTVCTGARILANSGILDGKKATTNKLKFNEIAAESPEVDWQAQARWVVDGKYWSSSGIMAGIDLGHAYVSEKYGVDVAKKIASEIEYVPNTDPANDPFTYITKETPSPSPVPSAPASSRPAQLPFRIGVVLYENTTAMDMSAALTFLEPLKTLAGKKTEMYTIAEKAGGPIQPANQVPLFASVSIDDAPRKWDILVIPGGPGDEAFIKNIKMLEYVRKAATKAKDVLTVSTGSRILAATGLLDGKYATAKKTEILKIQAAYPAVKWIVNRRWVDDTKYWTASGSTAGLDMGFAYVTRRYNLKAAEKIATNTEYVPITNPVRDPFGLPTPAPSVVPAPKPPPKPREPPSSSAVPPPNPPPVPQQTPSSSTVPPPKPPPKPRETPAPPLATPAPSTTQTPGAGPAPAAKGDYVYAGPARPDSDSLNTWCSVNCPQFCPTQFCKKKGE</sequence>
<reference evidence="4" key="1">
    <citation type="submission" date="2019-03" db="EMBL/GenBank/DDBJ databases">
        <title>Long read genome sequence of the mycoparasitic Pythium oligandrum ATCC 38472 isolated from sugarbeet rhizosphere.</title>
        <authorList>
            <person name="Gaulin E."/>
        </authorList>
    </citation>
    <scope>NUCLEOTIDE SEQUENCE</scope>
    <source>
        <strain evidence="4">ATCC 38472_TT</strain>
    </source>
</reference>
<dbReference type="CDD" id="cd03139">
    <property type="entry name" value="GATase1_PfpI_2"/>
    <property type="match status" value="2"/>
</dbReference>
<feature type="domain" description="DJ-1/PfpI" evidence="3">
    <location>
        <begin position="253"/>
        <end position="403"/>
    </location>
</feature>
<dbReference type="AlphaFoldDB" id="A0A8K1FN47"/>
<dbReference type="PANTHER" id="PTHR43130:SF15">
    <property type="entry name" value="THIJ_PFPI FAMILY PROTEIN (AFU_ORTHOLOGUE AFUA_5G14240)"/>
    <property type="match status" value="1"/>
</dbReference>
<evidence type="ECO:0000313" key="4">
    <source>
        <dbReference type="EMBL" id="TMW69001.1"/>
    </source>
</evidence>
<feature type="compositionally biased region" description="Pro residues" evidence="1">
    <location>
        <begin position="478"/>
        <end position="497"/>
    </location>
</feature>